<evidence type="ECO:0000256" key="2">
    <source>
        <dbReference type="ARBA" id="ARBA00004477"/>
    </source>
</evidence>
<accession>A0A2C9JIY4</accession>
<feature type="domain" description="RING-type" evidence="19">
    <location>
        <begin position="290"/>
        <end position="329"/>
    </location>
</feature>
<dbReference type="SUPFAM" id="SSF57850">
    <property type="entry name" value="RING/U-box"/>
    <property type="match status" value="1"/>
</dbReference>
<feature type="compositionally biased region" description="Low complexity" evidence="16">
    <location>
        <begin position="420"/>
        <end position="434"/>
    </location>
</feature>
<protein>
    <recommendedName>
        <fullName evidence="5">RING-type E3 ubiquitin transferase</fullName>
        <ecNumber evidence="5">2.3.2.27</ecNumber>
    </recommendedName>
</protein>
<dbReference type="GO" id="GO:0061630">
    <property type="term" value="F:ubiquitin protein ligase activity"/>
    <property type="evidence" value="ECO:0007669"/>
    <property type="project" value="UniProtKB-EC"/>
</dbReference>
<keyword evidence="11" id="KW-0256">Endoplasmic reticulum</keyword>
<feature type="region of interest" description="Disordered" evidence="16">
    <location>
        <begin position="339"/>
        <end position="363"/>
    </location>
</feature>
<feature type="compositionally biased region" description="Polar residues" evidence="16">
    <location>
        <begin position="580"/>
        <end position="592"/>
    </location>
</feature>
<keyword evidence="12" id="KW-0862">Zinc</keyword>
<keyword evidence="14 17" id="KW-0472">Membrane</keyword>
<dbReference type="SMART" id="SM00184">
    <property type="entry name" value="RING"/>
    <property type="match status" value="1"/>
</dbReference>
<dbReference type="CDD" id="cd16479">
    <property type="entry name" value="RING-H2_synoviolin"/>
    <property type="match status" value="1"/>
</dbReference>
<dbReference type="FunFam" id="3.30.40.10:FF:000088">
    <property type="entry name" value="E3 ubiquitin-protein ligase synoviolin"/>
    <property type="match status" value="1"/>
</dbReference>
<keyword evidence="10" id="KW-0833">Ubl conjugation pathway</keyword>
<feature type="compositionally biased region" description="Pro residues" evidence="16">
    <location>
        <begin position="349"/>
        <end position="361"/>
    </location>
</feature>
<dbReference type="KEGG" id="bgt:106056865"/>
<dbReference type="Gene3D" id="3.30.40.10">
    <property type="entry name" value="Zinc/RING finger domain, C3HC4 (zinc finger)"/>
    <property type="match status" value="1"/>
</dbReference>
<dbReference type="Proteomes" id="UP000076420">
    <property type="component" value="Unassembled WGS sequence"/>
</dbReference>
<dbReference type="GO" id="GO:0036503">
    <property type="term" value="P:ERAD pathway"/>
    <property type="evidence" value="ECO:0007669"/>
    <property type="project" value="TreeGrafter"/>
</dbReference>
<evidence type="ECO:0000256" key="12">
    <source>
        <dbReference type="ARBA" id="ARBA00022833"/>
    </source>
</evidence>
<dbReference type="PANTHER" id="PTHR22763">
    <property type="entry name" value="RING ZINC FINGER PROTEIN"/>
    <property type="match status" value="1"/>
</dbReference>
<dbReference type="GO" id="GO:0005789">
    <property type="term" value="C:endoplasmic reticulum membrane"/>
    <property type="evidence" value="ECO:0007669"/>
    <property type="project" value="UniProtKB-SubCell"/>
</dbReference>
<sequence>MRSLLLMGLSLGLTAAVIGNAFYQKKQFYPSVVYITKSNPSMAVIYIQALVFVVLMGKLLRALFFGQLRAAEMEHLIERSWYAVTETCLAFTVFRDDFSPKFVALFTLLLFLKCFHWLAEDRIDYMERSPAISWVFHIRALSLMFVLGLLDIFFVRYAFIYTLSKGPSVQLVFGFEYEILFTIVLMTFIKYVLHSIDLQRQNPWDNKAVYLLYSELVMGFIRMVLYVAFVFIMIKVHTFPLFAIRPMYLTVRAFQKAAQDVILSRRAIRHMNTLYPDATPEELSSGDNVCIICREEMTTGCKKLPCNHIFHTSCLRSWFQRQQTCPTCRLEVLRMPRTTPAAAAAAPPAQQPQPAQAPQPPVNQVQNPFQNMQGMFGGLPFQWPPNVAGQAVPPPPFIWPPQQQQAAAGVGAQQQPVSSAETPSQIPITTSSSTNNVGATATSPTVPLTTANSLNVPPFAIPPFMPPMMPPLFSPFGFPPPPMPMTGLSEEELRVMEGTERANIEARIQWLRDIQALLDGAMVLINQYNTVANHIGTFGINTAPVPPVISQSGLSSEVSSGPHQTYSTWWPEGSGARPKYTSTLSKTQTTDSPNERKSSSTVQDTVVSGASGFTAPREEIIPAWENPREEGHEDDMHEVRKRRLQHFTQQLQASYSTPTLCSNGNSDNSGVPSSSIKKDEEDH</sequence>
<dbReference type="STRING" id="6526.A0A2C9JIY4"/>
<organism evidence="20 21">
    <name type="scientific">Biomphalaria glabrata</name>
    <name type="common">Bloodfluke planorb</name>
    <name type="synonym">Freshwater snail</name>
    <dbReference type="NCBI Taxonomy" id="6526"/>
    <lineage>
        <taxon>Eukaryota</taxon>
        <taxon>Metazoa</taxon>
        <taxon>Spiralia</taxon>
        <taxon>Lophotrochozoa</taxon>
        <taxon>Mollusca</taxon>
        <taxon>Gastropoda</taxon>
        <taxon>Heterobranchia</taxon>
        <taxon>Euthyneura</taxon>
        <taxon>Panpulmonata</taxon>
        <taxon>Hygrophila</taxon>
        <taxon>Lymnaeoidea</taxon>
        <taxon>Planorbidae</taxon>
        <taxon>Biomphalaria</taxon>
    </lineage>
</organism>
<dbReference type="VEuPathDB" id="VectorBase:BGLAX_032417"/>
<evidence type="ECO:0000256" key="10">
    <source>
        <dbReference type="ARBA" id="ARBA00022786"/>
    </source>
</evidence>
<evidence type="ECO:0000256" key="13">
    <source>
        <dbReference type="ARBA" id="ARBA00022989"/>
    </source>
</evidence>
<evidence type="ECO:0000256" key="3">
    <source>
        <dbReference type="ARBA" id="ARBA00004906"/>
    </source>
</evidence>
<evidence type="ECO:0000256" key="17">
    <source>
        <dbReference type="SAM" id="Phobius"/>
    </source>
</evidence>
<dbReference type="RefSeq" id="XP_013069218.2">
    <property type="nucleotide sequence ID" value="XM_013213764.2"/>
</dbReference>
<feature type="transmembrane region" description="Helical" evidence="17">
    <location>
        <begin position="210"/>
        <end position="234"/>
    </location>
</feature>
<feature type="compositionally biased region" description="Basic and acidic residues" evidence="16">
    <location>
        <begin position="616"/>
        <end position="638"/>
    </location>
</feature>
<evidence type="ECO:0000256" key="16">
    <source>
        <dbReference type="SAM" id="MobiDB-lite"/>
    </source>
</evidence>
<evidence type="ECO:0000313" key="21">
    <source>
        <dbReference type="Proteomes" id="UP000076420"/>
    </source>
</evidence>
<dbReference type="PANTHER" id="PTHR22763:SF184">
    <property type="entry name" value="E3 UBIQUITIN-PROTEIN LIGASE SYNOVIOLIN"/>
    <property type="match status" value="1"/>
</dbReference>
<feature type="compositionally biased region" description="Polar residues" evidence="16">
    <location>
        <begin position="599"/>
        <end position="608"/>
    </location>
</feature>
<feature type="transmembrane region" description="Helical" evidence="17">
    <location>
        <begin position="100"/>
        <end position="119"/>
    </location>
</feature>
<comment type="similarity">
    <text evidence="4">Belongs to the HRD1 family.</text>
</comment>
<dbReference type="OrthoDB" id="7759664at2759"/>
<evidence type="ECO:0000256" key="4">
    <source>
        <dbReference type="ARBA" id="ARBA00010089"/>
    </source>
</evidence>
<comment type="catalytic activity">
    <reaction evidence="1">
        <text>S-ubiquitinyl-[E2 ubiquitin-conjugating enzyme]-L-cysteine + [acceptor protein]-L-lysine = [E2 ubiquitin-conjugating enzyme]-L-cysteine + N(6)-ubiquitinyl-[acceptor protein]-L-lysine.</text>
        <dbReference type="EC" id="2.3.2.27"/>
    </reaction>
</comment>
<dbReference type="VEuPathDB" id="VectorBase:BGLB003225"/>
<dbReference type="GO" id="GO:0016567">
    <property type="term" value="P:protein ubiquitination"/>
    <property type="evidence" value="ECO:0007669"/>
    <property type="project" value="UniProtKB-UniPathway"/>
</dbReference>
<evidence type="ECO:0000256" key="5">
    <source>
        <dbReference type="ARBA" id="ARBA00012483"/>
    </source>
</evidence>
<name>A0A2C9JIY4_BIOGL</name>
<dbReference type="InterPro" id="IPR001841">
    <property type="entry name" value="Znf_RING"/>
</dbReference>
<proteinExistence type="inferred from homology"/>
<feature type="transmembrane region" description="Helical" evidence="17">
    <location>
        <begin position="140"/>
        <end position="159"/>
    </location>
</feature>
<feature type="compositionally biased region" description="Polar residues" evidence="16">
    <location>
        <begin position="646"/>
        <end position="675"/>
    </location>
</feature>
<dbReference type="EnsemblMetazoa" id="BGLB003225-RB">
    <property type="protein sequence ID" value="BGLB003225-PB"/>
    <property type="gene ID" value="BGLB003225"/>
</dbReference>
<evidence type="ECO:0000256" key="8">
    <source>
        <dbReference type="ARBA" id="ARBA00022723"/>
    </source>
</evidence>
<dbReference type="AlphaFoldDB" id="A0A2C9JIY4"/>
<gene>
    <name evidence="20" type="primary">106056865</name>
</gene>
<feature type="region of interest" description="Disordered" evidence="16">
    <location>
        <begin position="550"/>
        <end position="683"/>
    </location>
</feature>
<keyword evidence="8" id="KW-0479">Metal-binding</keyword>
<evidence type="ECO:0000256" key="7">
    <source>
        <dbReference type="ARBA" id="ARBA00022692"/>
    </source>
</evidence>
<dbReference type="Pfam" id="PF25563">
    <property type="entry name" value="TPR_SYVN1_N"/>
    <property type="match status" value="1"/>
</dbReference>
<keyword evidence="9 15" id="KW-0863">Zinc-finger</keyword>
<comment type="pathway">
    <text evidence="3">Protein modification; protein ubiquitination.</text>
</comment>
<keyword evidence="7 17" id="KW-0812">Transmembrane</keyword>
<dbReference type="EC" id="2.3.2.27" evidence="5"/>
<dbReference type="Pfam" id="PF13639">
    <property type="entry name" value="zf-RING_2"/>
    <property type="match status" value="1"/>
</dbReference>
<dbReference type="InterPro" id="IPR058051">
    <property type="entry name" value="Znf_RING_synoviolin"/>
</dbReference>
<feature type="compositionally biased region" description="Low complexity" evidence="16">
    <location>
        <begin position="550"/>
        <end position="560"/>
    </location>
</feature>
<dbReference type="InterPro" id="IPR050731">
    <property type="entry name" value="HRD1_E3_ubiq-ligases"/>
</dbReference>
<feature type="region of interest" description="Disordered" evidence="16">
    <location>
        <begin position="420"/>
        <end position="439"/>
    </location>
</feature>
<evidence type="ECO:0000256" key="1">
    <source>
        <dbReference type="ARBA" id="ARBA00000900"/>
    </source>
</evidence>
<evidence type="ECO:0000259" key="19">
    <source>
        <dbReference type="PROSITE" id="PS50089"/>
    </source>
</evidence>
<feature type="signal peptide" evidence="18">
    <location>
        <begin position="1"/>
        <end position="16"/>
    </location>
</feature>
<evidence type="ECO:0000256" key="6">
    <source>
        <dbReference type="ARBA" id="ARBA00022679"/>
    </source>
</evidence>
<evidence type="ECO:0000256" key="14">
    <source>
        <dbReference type="ARBA" id="ARBA00023136"/>
    </source>
</evidence>
<dbReference type="GO" id="GO:0043161">
    <property type="term" value="P:proteasome-mediated ubiquitin-dependent protein catabolic process"/>
    <property type="evidence" value="ECO:0007669"/>
    <property type="project" value="TreeGrafter"/>
</dbReference>
<keyword evidence="13 17" id="KW-1133">Transmembrane helix</keyword>
<feature type="transmembrane region" description="Helical" evidence="17">
    <location>
        <begin position="43"/>
        <end position="64"/>
    </location>
</feature>
<feature type="transmembrane region" description="Helical" evidence="17">
    <location>
        <begin position="179"/>
        <end position="198"/>
    </location>
</feature>
<evidence type="ECO:0000256" key="18">
    <source>
        <dbReference type="SAM" id="SignalP"/>
    </source>
</evidence>
<evidence type="ECO:0000313" key="20">
    <source>
        <dbReference type="EnsemblMetazoa" id="BGLB003225-PB"/>
    </source>
</evidence>
<dbReference type="InterPro" id="IPR057992">
    <property type="entry name" value="TPR_SYVN1_N"/>
</dbReference>
<evidence type="ECO:0000256" key="9">
    <source>
        <dbReference type="ARBA" id="ARBA00022771"/>
    </source>
</evidence>
<reference evidence="20" key="1">
    <citation type="submission" date="2020-05" db="UniProtKB">
        <authorList>
            <consortium name="EnsemblMetazoa"/>
        </authorList>
    </citation>
    <scope>IDENTIFICATION</scope>
    <source>
        <strain evidence="20">BB02</strain>
    </source>
</reference>
<evidence type="ECO:0000256" key="11">
    <source>
        <dbReference type="ARBA" id="ARBA00022824"/>
    </source>
</evidence>
<dbReference type="PROSITE" id="PS50089">
    <property type="entry name" value="ZF_RING_2"/>
    <property type="match status" value="1"/>
</dbReference>
<dbReference type="GO" id="GO:0008270">
    <property type="term" value="F:zinc ion binding"/>
    <property type="evidence" value="ECO:0007669"/>
    <property type="project" value="UniProtKB-KW"/>
</dbReference>
<evidence type="ECO:0000256" key="15">
    <source>
        <dbReference type="PROSITE-ProRule" id="PRU00175"/>
    </source>
</evidence>
<keyword evidence="18" id="KW-0732">Signal</keyword>
<feature type="chain" id="PRO_5012474409" description="RING-type E3 ubiquitin transferase" evidence="18">
    <location>
        <begin position="17"/>
        <end position="683"/>
    </location>
</feature>
<comment type="subcellular location">
    <subcellularLocation>
        <location evidence="2">Endoplasmic reticulum membrane</location>
        <topology evidence="2">Multi-pass membrane protein</topology>
    </subcellularLocation>
</comment>
<keyword evidence="6" id="KW-0808">Transferase</keyword>
<dbReference type="UniPathway" id="UPA00143"/>
<dbReference type="InterPro" id="IPR013083">
    <property type="entry name" value="Znf_RING/FYVE/PHD"/>
</dbReference>